<sequence length="563" mass="62078">MAMGPRALLRRHLPARRPSTSSRPEAAPMGRAPPRWWATGRARGRWRPRALLLPRGTPGADFSLFPSRTPHTFSTPSRVSGIATRVLQVSPAAMEPPGSGSGSGAAEPVEEDRIHEPDSNASSNGDGAPSAAAPPPPRAAPLHLEQAGGGADGSSPATVVDLRKGKGIAAGPFPPPVSPSSAGSIPDSASAFEAGGSSSSAGRRMMVPRDATLPFDYTRVFQQVVRAGQSVIIEEGEEEQVESPHANDALPGKEKEKKLPQVKVRPRPEKGKSLWSRLKNKEKLPQVKVRPRPEKGKSLWSWLKNKIFRREGRQICSEHVKHQIFHREGRQICSGHVEHQTRPINEVRNRYMVSSNEANHLDAYSEIRLEQVIDRQDTDEEHRLLHVVERMSVQHANLGWNSEFSRTSRAFEELIEKVMRWKGTESTSRLLVAIHICSHSEEYVPHIPEVDEGNCSLEVWCFEQVIPARVDADHVMLVALATALEVPLRTESFQQGYARDIYTGPGFPRPNVTLLYTGNHYNIIYPRAPSAESSSHQASKREDPADQSSSHQASQREEPAGQS</sequence>
<evidence type="ECO:0008006" key="3">
    <source>
        <dbReference type="Google" id="ProtNLM"/>
    </source>
</evidence>
<feature type="compositionally biased region" description="Low complexity" evidence="1">
    <location>
        <begin position="188"/>
        <end position="202"/>
    </location>
</feature>
<evidence type="ECO:0000256" key="1">
    <source>
        <dbReference type="SAM" id="MobiDB-lite"/>
    </source>
</evidence>
<feature type="region of interest" description="Disordered" evidence="1">
    <location>
        <begin position="527"/>
        <end position="563"/>
    </location>
</feature>
<dbReference type="AlphaFoldDB" id="M8C304"/>
<feature type="region of interest" description="Disordered" evidence="1">
    <location>
        <begin position="92"/>
        <end position="203"/>
    </location>
</feature>
<dbReference type="InterPro" id="IPR038765">
    <property type="entry name" value="Papain-like_cys_pep_sf"/>
</dbReference>
<dbReference type="SUPFAM" id="SSF54001">
    <property type="entry name" value="Cysteine proteinases"/>
    <property type="match status" value="1"/>
</dbReference>
<reference evidence="2" key="1">
    <citation type="submission" date="2015-06" db="UniProtKB">
        <authorList>
            <consortium name="EnsemblPlants"/>
        </authorList>
    </citation>
    <scope>IDENTIFICATION</scope>
</reference>
<dbReference type="PANTHER" id="PTHR12931:SF35">
    <property type="entry name" value="OTU DOMAIN-CONTAINING PROTEIN"/>
    <property type="match status" value="1"/>
</dbReference>
<feature type="region of interest" description="Disordered" evidence="1">
    <location>
        <begin position="235"/>
        <end position="290"/>
    </location>
</feature>
<dbReference type="GO" id="GO:0005634">
    <property type="term" value="C:nucleus"/>
    <property type="evidence" value="ECO:0007669"/>
    <property type="project" value="TreeGrafter"/>
</dbReference>
<accession>M8C304</accession>
<dbReference type="CDD" id="cd22749">
    <property type="entry name" value="Otubain_C65"/>
    <property type="match status" value="1"/>
</dbReference>
<feature type="compositionally biased region" description="Basic and acidic residues" evidence="1">
    <location>
        <begin position="279"/>
        <end position="290"/>
    </location>
</feature>
<dbReference type="InterPro" id="IPR042467">
    <property type="entry name" value="Peptidase_C65_otubain_sub2"/>
</dbReference>
<dbReference type="Pfam" id="PF10275">
    <property type="entry name" value="Peptidase_C65"/>
    <property type="match status" value="1"/>
</dbReference>
<dbReference type="EnsemblPlants" id="EMT21452">
    <property type="protein sequence ID" value="EMT21452"/>
    <property type="gene ID" value="F775_52490"/>
</dbReference>
<dbReference type="GO" id="GO:0004843">
    <property type="term" value="F:cysteine-type deubiquitinase activity"/>
    <property type="evidence" value="ECO:0007669"/>
    <property type="project" value="TreeGrafter"/>
</dbReference>
<feature type="compositionally biased region" description="Basic and acidic residues" evidence="1">
    <location>
        <begin position="554"/>
        <end position="563"/>
    </location>
</feature>
<dbReference type="ExpressionAtlas" id="M8C304">
    <property type="expression patterns" value="baseline"/>
</dbReference>
<dbReference type="GO" id="GO:0043130">
    <property type="term" value="F:ubiquitin binding"/>
    <property type="evidence" value="ECO:0007669"/>
    <property type="project" value="TreeGrafter"/>
</dbReference>
<protein>
    <recommendedName>
        <fullName evidence="3">Ubiquitinyl hydrolase 1</fullName>
    </recommendedName>
</protein>
<feature type="region of interest" description="Disordered" evidence="1">
    <location>
        <begin position="1"/>
        <end position="43"/>
    </location>
</feature>
<evidence type="ECO:0000313" key="2">
    <source>
        <dbReference type="EnsemblPlants" id="EMT21452"/>
    </source>
</evidence>
<dbReference type="PANTHER" id="PTHR12931">
    <property type="entry name" value="UBIQUITIN THIOLESTERASE PROTEIN OTUB"/>
    <property type="match status" value="1"/>
</dbReference>
<dbReference type="InterPro" id="IPR019400">
    <property type="entry name" value="Peptidase_C65_otubain"/>
</dbReference>
<organism evidence="2">
    <name type="scientific">Aegilops tauschii</name>
    <name type="common">Tausch's goatgrass</name>
    <name type="synonym">Aegilops squarrosa</name>
    <dbReference type="NCBI Taxonomy" id="37682"/>
    <lineage>
        <taxon>Eukaryota</taxon>
        <taxon>Viridiplantae</taxon>
        <taxon>Streptophyta</taxon>
        <taxon>Embryophyta</taxon>
        <taxon>Tracheophyta</taxon>
        <taxon>Spermatophyta</taxon>
        <taxon>Magnoliopsida</taxon>
        <taxon>Liliopsida</taxon>
        <taxon>Poales</taxon>
        <taxon>Poaceae</taxon>
        <taxon>BOP clade</taxon>
        <taxon>Pooideae</taxon>
        <taxon>Triticodae</taxon>
        <taxon>Triticeae</taxon>
        <taxon>Triticinae</taxon>
        <taxon>Aegilops</taxon>
    </lineage>
</organism>
<name>M8C304_AEGTA</name>
<dbReference type="GO" id="GO:0071108">
    <property type="term" value="P:protein K48-linked deubiquitination"/>
    <property type="evidence" value="ECO:0007669"/>
    <property type="project" value="TreeGrafter"/>
</dbReference>
<proteinExistence type="predicted"/>
<dbReference type="Gene3D" id="1.20.1300.20">
    <property type="entry name" value="Peptidase C65 Otubain, subdomain 2"/>
    <property type="match status" value="1"/>
</dbReference>